<accession>A0A699H7F3</accession>
<proteinExistence type="predicted"/>
<dbReference type="PANTHER" id="PTHR31973:SF190">
    <property type="entry name" value="MULE TRANSPOSASE DOMAIN-CONTAINING PROTEIN"/>
    <property type="match status" value="1"/>
</dbReference>
<organism evidence="1">
    <name type="scientific">Tanacetum cinerariifolium</name>
    <name type="common">Dalmatian daisy</name>
    <name type="synonym">Chrysanthemum cinerariifolium</name>
    <dbReference type="NCBI Taxonomy" id="118510"/>
    <lineage>
        <taxon>Eukaryota</taxon>
        <taxon>Viridiplantae</taxon>
        <taxon>Streptophyta</taxon>
        <taxon>Embryophyta</taxon>
        <taxon>Tracheophyta</taxon>
        <taxon>Spermatophyta</taxon>
        <taxon>Magnoliopsida</taxon>
        <taxon>eudicotyledons</taxon>
        <taxon>Gunneridae</taxon>
        <taxon>Pentapetalae</taxon>
        <taxon>asterids</taxon>
        <taxon>campanulids</taxon>
        <taxon>Asterales</taxon>
        <taxon>Asteraceae</taxon>
        <taxon>Asteroideae</taxon>
        <taxon>Anthemideae</taxon>
        <taxon>Anthemidinae</taxon>
        <taxon>Tanacetum</taxon>
    </lineage>
</organism>
<dbReference type="AlphaFoldDB" id="A0A699H7F3"/>
<comment type="caution">
    <text evidence="1">The sequence shown here is derived from an EMBL/GenBank/DDBJ whole genome shotgun (WGS) entry which is preliminary data.</text>
</comment>
<protein>
    <submittedName>
        <fullName evidence="1">Transposase, MuDR, MULE transposase domain protein</fullName>
    </submittedName>
</protein>
<dbReference type="PANTHER" id="PTHR31973">
    <property type="entry name" value="POLYPROTEIN, PUTATIVE-RELATED"/>
    <property type="match status" value="1"/>
</dbReference>
<dbReference type="EMBL" id="BKCJ010115230">
    <property type="protein sequence ID" value="GEX55361.1"/>
    <property type="molecule type" value="Genomic_DNA"/>
</dbReference>
<name>A0A699H7F3_TANCI</name>
<evidence type="ECO:0000313" key="1">
    <source>
        <dbReference type="EMBL" id="GEX55361.1"/>
    </source>
</evidence>
<reference evidence="1" key="1">
    <citation type="journal article" date="2019" name="Sci. Rep.">
        <title>Draft genome of Tanacetum cinerariifolium, the natural source of mosquito coil.</title>
        <authorList>
            <person name="Yamashiro T."/>
            <person name="Shiraishi A."/>
            <person name="Satake H."/>
            <person name="Nakayama K."/>
        </authorList>
    </citation>
    <scope>NUCLEOTIDE SEQUENCE</scope>
</reference>
<sequence length="343" mass="38790">MPSTSAVIENKYDKLLLLAWYDSSTLAIDFVCNSVTPMSMPQHIIVHALRILFVTPLHLRVCLALIEDVKRQLSFEKTKLDGEPGSGDVAGSGIDYKQLWFKHICSCRARVDVGRTEKQIVQHIRVDEVVNGSAEEVVVHDACTNDDDYDDEDDDFFVDEENDIVEPDVDMHLFGISKDDPFDNIGVTNLVLKDVLEGEDVDVVNLDGYDSDTCYDSEQVLTGREELKLKLKGRLKVITFCSMLCFETMLLNYSLQTLIPMSRLRLRNIDPSLPTRVFKRIYVWLEALKLRFTVCKRQLLGLDGAFRKGPFSCHVLAVVGLDSNNGIYPLAYVLVEAKSKSSW</sequence>
<gene>
    <name evidence="1" type="ORF">Tci_327336</name>
</gene>